<evidence type="ECO:0000313" key="4">
    <source>
        <dbReference type="Proteomes" id="UP001141259"/>
    </source>
</evidence>
<keyword evidence="2" id="KW-0460">Magnesium</keyword>
<dbReference type="GO" id="GO:0046872">
    <property type="term" value="F:metal ion binding"/>
    <property type="evidence" value="ECO:0007669"/>
    <property type="project" value="UniProtKB-KW"/>
</dbReference>
<evidence type="ECO:0000256" key="2">
    <source>
        <dbReference type="RuleBase" id="RU366034"/>
    </source>
</evidence>
<dbReference type="Gene3D" id="1.10.600.10">
    <property type="entry name" value="Farnesyl Diphosphate Synthase"/>
    <property type="match status" value="1"/>
</dbReference>
<protein>
    <recommendedName>
        <fullName evidence="2">Terpene synthase</fullName>
        <ecNumber evidence="2">4.2.3.-</ecNumber>
    </recommendedName>
</protein>
<proteinExistence type="inferred from homology"/>
<name>A0A9X2VW88_9PSEU</name>
<dbReference type="Proteomes" id="UP001141259">
    <property type="component" value="Unassembled WGS sequence"/>
</dbReference>
<organism evidence="3 4">
    <name type="scientific">Umezawaea endophytica</name>
    <dbReference type="NCBI Taxonomy" id="1654476"/>
    <lineage>
        <taxon>Bacteria</taxon>
        <taxon>Bacillati</taxon>
        <taxon>Actinomycetota</taxon>
        <taxon>Actinomycetes</taxon>
        <taxon>Pseudonocardiales</taxon>
        <taxon>Pseudonocardiaceae</taxon>
        <taxon>Umezawaea</taxon>
    </lineage>
</organism>
<comment type="caution">
    <text evidence="3">The sequence shown here is derived from an EMBL/GenBank/DDBJ whole genome shotgun (WGS) entry which is preliminary data.</text>
</comment>
<dbReference type="InterPro" id="IPR008949">
    <property type="entry name" value="Isoprenoid_synthase_dom_sf"/>
</dbReference>
<keyword evidence="2" id="KW-0479">Metal-binding</keyword>
<dbReference type="SUPFAM" id="SSF48576">
    <property type="entry name" value="Terpenoid synthases"/>
    <property type="match status" value="1"/>
</dbReference>
<dbReference type="PANTHER" id="PTHR35201">
    <property type="entry name" value="TERPENE SYNTHASE"/>
    <property type="match status" value="1"/>
</dbReference>
<dbReference type="PANTHER" id="PTHR35201:SF4">
    <property type="entry name" value="BETA-PINACENE SYNTHASE-RELATED"/>
    <property type="match status" value="1"/>
</dbReference>
<dbReference type="RefSeq" id="WP_259629281.1">
    <property type="nucleotide sequence ID" value="NZ_JANYMP010000037.1"/>
</dbReference>
<sequence>MTAPEIPTFPEPAQPAISPHIDLVEAHLEECGRRIGLANTPEGRRRLAARYGELVCWTFPYAAVGDLCACARWLFLTFILDDVHTSGEYDSPDAWEALRGRVNQVVRTGTVGAETSPLMLEFAELAVHTRAQVSDEFYRRLLGHLDLFFRGFTEESRNRAVGLVPDLDSFIELRRASVGMEFGFDLMELGRRHEIPPELYANPRYRRLVAAATDVVAWQNDLHSLPVDVERDDPHNLVLVLEAAHGFTRRAARDVAAERIRARIAEFTAEEEQLIATLDELGASPTDRHALAQSAADMRQWANGCLKWYETTTRYVPPSELDVVDEHAYLRALIV</sequence>
<dbReference type="EMBL" id="JANYMP010000037">
    <property type="protein sequence ID" value="MCS7483829.1"/>
    <property type="molecule type" value="Genomic_DNA"/>
</dbReference>
<dbReference type="GO" id="GO:0010333">
    <property type="term" value="F:terpene synthase activity"/>
    <property type="evidence" value="ECO:0007669"/>
    <property type="project" value="InterPro"/>
</dbReference>
<dbReference type="Pfam" id="PF19086">
    <property type="entry name" value="Terpene_syn_C_2"/>
    <property type="match status" value="1"/>
</dbReference>
<keyword evidence="1 2" id="KW-0456">Lyase</keyword>
<keyword evidence="4" id="KW-1185">Reference proteome</keyword>
<evidence type="ECO:0000256" key="1">
    <source>
        <dbReference type="ARBA" id="ARBA00023239"/>
    </source>
</evidence>
<evidence type="ECO:0000313" key="3">
    <source>
        <dbReference type="EMBL" id="MCS7483829.1"/>
    </source>
</evidence>
<dbReference type="EC" id="4.2.3.-" evidence="2"/>
<gene>
    <name evidence="3" type="ORF">NZH93_43935</name>
</gene>
<dbReference type="SFLD" id="SFLDS00005">
    <property type="entry name" value="Isoprenoid_Synthase_Type_I"/>
    <property type="match status" value="1"/>
</dbReference>
<comment type="cofactor">
    <cofactor evidence="2">
        <name>Mg(2+)</name>
        <dbReference type="ChEBI" id="CHEBI:18420"/>
    </cofactor>
</comment>
<reference evidence="3" key="1">
    <citation type="submission" date="2022-08" db="EMBL/GenBank/DDBJ databases">
        <authorList>
            <person name="Tistechok S."/>
            <person name="Samborskyy M."/>
            <person name="Roman I."/>
        </authorList>
    </citation>
    <scope>NUCLEOTIDE SEQUENCE</scope>
    <source>
        <strain evidence="3">DSM 103496</strain>
    </source>
</reference>
<dbReference type="InterPro" id="IPR034686">
    <property type="entry name" value="Terpene_cyclase-like_2"/>
</dbReference>
<accession>A0A9X2VW88</accession>
<dbReference type="AlphaFoldDB" id="A0A9X2VW88"/>
<comment type="similarity">
    <text evidence="2">Belongs to the terpene synthase family.</text>
</comment>
<dbReference type="SFLD" id="SFLDG01020">
    <property type="entry name" value="Terpene_Cyclase_Like_2"/>
    <property type="match status" value="1"/>
</dbReference>